<proteinExistence type="predicted"/>
<dbReference type="InterPro" id="IPR013783">
    <property type="entry name" value="Ig-like_fold"/>
</dbReference>
<feature type="domain" description="Fibronectin type-III" evidence="2">
    <location>
        <begin position="185"/>
        <end position="273"/>
    </location>
</feature>
<dbReference type="SUPFAM" id="SSF49265">
    <property type="entry name" value="Fibronectin type III"/>
    <property type="match status" value="1"/>
</dbReference>
<dbReference type="Pfam" id="PF18962">
    <property type="entry name" value="Por_Secre_tail"/>
    <property type="match status" value="1"/>
</dbReference>
<keyword evidence="4" id="KW-1185">Reference proteome</keyword>
<dbReference type="InterPro" id="IPR026444">
    <property type="entry name" value="Secre_tail"/>
</dbReference>
<dbReference type="Proteomes" id="UP000231564">
    <property type="component" value="Chromosome MARIT"/>
</dbReference>
<keyword evidence="1" id="KW-0732">Signal</keyword>
<dbReference type="CDD" id="cd00063">
    <property type="entry name" value="FN3"/>
    <property type="match status" value="1"/>
</dbReference>
<evidence type="ECO:0000313" key="3">
    <source>
        <dbReference type="EMBL" id="SFZ85379.1"/>
    </source>
</evidence>
<protein>
    <recommendedName>
        <fullName evidence="2">Fibronectin type-III domain-containing protein</fullName>
    </recommendedName>
</protein>
<dbReference type="EMBL" id="LT634361">
    <property type="protein sequence ID" value="SFZ85379.1"/>
    <property type="molecule type" value="Genomic_DNA"/>
</dbReference>
<dbReference type="Gene3D" id="2.60.40.10">
    <property type="entry name" value="Immunoglobulins"/>
    <property type="match status" value="2"/>
</dbReference>
<dbReference type="OrthoDB" id="9801493at2"/>
<dbReference type="AlphaFoldDB" id="A0A2H1EEX4"/>
<dbReference type="PROSITE" id="PS50853">
    <property type="entry name" value="FN3"/>
    <property type="match status" value="1"/>
</dbReference>
<evidence type="ECO:0000259" key="2">
    <source>
        <dbReference type="PROSITE" id="PS50853"/>
    </source>
</evidence>
<dbReference type="Gene3D" id="2.60.120.200">
    <property type="match status" value="2"/>
</dbReference>
<name>A0A2H1EEX4_9FLAO</name>
<dbReference type="GeneID" id="47724623"/>
<organism evidence="3 4">
    <name type="scientific">Tenacibaculum maritimum NCIMB 2154</name>
    <dbReference type="NCBI Taxonomy" id="1349785"/>
    <lineage>
        <taxon>Bacteria</taxon>
        <taxon>Pseudomonadati</taxon>
        <taxon>Bacteroidota</taxon>
        <taxon>Flavobacteriia</taxon>
        <taxon>Flavobacteriales</taxon>
        <taxon>Flavobacteriaceae</taxon>
        <taxon>Tenacibaculum</taxon>
    </lineage>
</organism>
<evidence type="ECO:0000256" key="1">
    <source>
        <dbReference type="ARBA" id="ARBA00022729"/>
    </source>
</evidence>
<dbReference type="Pfam" id="PF00041">
    <property type="entry name" value="fn3"/>
    <property type="match status" value="1"/>
</dbReference>
<gene>
    <name evidence="3" type="ORF">MARIT_3183</name>
</gene>
<dbReference type="STRING" id="1349785.GCA_000509405_00915"/>
<dbReference type="InterPro" id="IPR036116">
    <property type="entry name" value="FN3_sf"/>
</dbReference>
<accession>A0A2H1EEX4</accession>
<evidence type="ECO:0000313" key="4">
    <source>
        <dbReference type="Proteomes" id="UP000231564"/>
    </source>
</evidence>
<sequence length="870" mass="98374">MEQKIMILFILFVYNSFGQIIVNEGFEGDSFPPNGWKKESEEVNNVWSQPDWERLNFDQKEGEACALYEAPTGKDHLRTNSWLITKALHLEAGKTYEYSFWTKVGTSYLGTPSIDISLKYGKAQIGSALTNTIFTKRINNANYNLERNTFTVNESGEYYVGIHVGNVADLYVDEFLIKEKERCNTPENLKLNLFNDTQAGITWSEVANKENYIYRVENENGEEISTGEIVENQVIINGLEANTTYAFYVKTKCAGGLGESEYSKKYVFKTSCVANDALSEDFTNAMGSELPNCWSSILDGVGISNGASVRVISDRKWAILGNHTSESTANILLVSPKLSNINSGKHRLRFKAKGDDINVGSLEVGILNGNEFKGADFIKVGREIDNLERGRFKEYVINFDLTNLPNGIASNFIAFKNASRTNYTISVDDIYWEPIPERTVCTKILVPREDVSNETFNPYFKWKRVADATGYKIHVGTQAGANDVYTKDVENVLEYQFVNNEGSLVYNTTYFITIIPYNEKGDAQNCEGTSLKLITMSNPNYGGGDVTTSFGGYYYANSTEEAEDSKIGKATYNWIDPITNNHTEIIQWNRQNNEGKSFKIPTRLNFEFPFYEEKYNDDVYVNYNGSLHFGNAATINYDNNSNFNIPEGDAVNNFIAACLSGYEFQSKSKVYYKSLEDKFIVTWYEMENAVDFDEDTLLPIGFEEITFQLILYKNGKIKIQINNQKSKLKESKGQSIFSRSIIGMENSTGTKAVLYRRKDFYSDNLKTRLGPIFNNKPTAIVFVPEKQDTAGINDEVLASKFNIYPNPANNYVNIATKEAISTISIINLLGEELDIQKGKKILLKDLSKGVYLLKIKTKEDKIVIQKIIKK</sequence>
<reference evidence="3 4" key="1">
    <citation type="submission" date="2016-11" db="EMBL/GenBank/DDBJ databases">
        <authorList>
            <person name="Jaros S."/>
            <person name="Januszkiewicz K."/>
            <person name="Wedrychowicz H."/>
        </authorList>
    </citation>
    <scope>NUCLEOTIDE SEQUENCE [LARGE SCALE GENOMIC DNA]</scope>
    <source>
        <strain evidence="3">NCIMB 2154T</strain>
    </source>
</reference>
<dbReference type="RefSeq" id="WP_100211972.1">
    <property type="nucleotide sequence ID" value="NZ_CP138495.1"/>
</dbReference>
<dbReference type="KEGG" id="tmar:MARIT_3183"/>
<dbReference type="InterPro" id="IPR003961">
    <property type="entry name" value="FN3_dom"/>
</dbReference>
<dbReference type="NCBIfam" id="TIGR04183">
    <property type="entry name" value="Por_Secre_tail"/>
    <property type="match status" value="1"/>
</dbReference>
<dbReference type="NCBIfam" id="NF038128">
    <property type="entry name" value="choice_anch_J"/>
    <property type="match status" value="1"/>
</dbReference>